<dbReference type="InterPro" id="IPR020841">
    <property type="entry name" value="PKS_Beta-ketoAc_synthase_dom"/>
</dbReference>
<proteinExistence type="inferred from homology"/>
<dbReference type="Gene3D" id="3.40.47.10">
    <property type="match status" value="2"/>
</dbReference>
<dbReference type="PANTHER" id="PTHR11712">
    <property type="entry name" value="POLYKETIDE SYNTHASE-RELATED"/>
    <property type="match status" value="1"/>
</dbReference>
<name>A0A938B4N5_UNCTE</name>
<dbReference type="InterPro" id="IPR014031">
    <property type="entry name" value="Ketoacyl_synth_C"/>
</dbReference>
<dbReference type="InterPro" id="IPR000794">
    <property type="entry name" value="Beta-ketoacyl_synthase"/>
</dbReference>
<evidence type="ECO:0000256" key="2">
    <source>
        <dbReference type="ARBA" id="ARBA00022679"/>
    </source>
</evidence>
<dbReference type="SUPFAM" id="SSF53901">
    <property type="entry name" value="Thiolase-like"/>
    <property type="match status" value="2"/>
</dbReference>
<evidence type="ECO:0000313" key="5">
    <source>
        <dbReference type="EMBL" id="MBM3224835.1"/>
    </source>
</evidence>
<dbReference type="InterPro" id="IPR016039">
    <property type="entry name" value="Thiolase-like"/>
</dbReference>
<feature type="domain" description="Ketosynthase family 3 (KS3)" evidence="4">
    <location>
        <begin position="1"/>
        <end position="404"/>
    </location>
</feature>
<dbReference type="EMBL" id="VGLS01000416">
    <property type="protein sequence ID" value="MBM3224835.1"/>
    <property type="molecule type" value="Genomic_DNA"/>
</dbReference>
<dbReference type="PROSITE" id="PS52004">
    <property type="entry name" value="KS3_2"/>
    <property type="match status" value="1"/>
</dbReference>
<dbReference type="SMART" id="SM00825">
    <property type="entry name" value="PKS_KS"/>
    <property type="match status" value="1"/>
</dbReference>
<protein>
    <recommendedName>
        <fullName evidence="4">Ketosynthase family 3 (KS3) domain-containing protein</fullName>
    </recommendedName>
</protein>
<evidence type="ECO:0000256" key="3">
    <source>
        <dbReference type="RuleBase" id="RU003694"/>
    </source>
</evidence>
<dbReference type="GO" id="GO:0004315">
    <property type="term" value="F:3-oxoacyl-[acyl-carrier-protein] synthase activity"/>
    <property type="evidence" value="ECO:0007669"/>
    <property type="project" value="TreeGrafter"/>
</dbReference>
<dbReference type="AlphaFoldDB" id="A0A938B4N5"/>
<dbReference type="Pfam" id="PF00109">
    <property type="entry name" value="ketoacyl-synt"/>
    <property type="match status" value="1"/>
</dbReference>
<dbReference type="Proteomes" id="UP000712673">
    <property type="component" value="Unassembled WGS sequence"/>
</dbReference>
<organism evidence="5 6">
    <name type="scientific">Tectimicrobiota bacterium</name>
    <dbReference type="NCBI Taxonomy" id="2528274"/>
    <lineage>
        <taxon>Bacteria</taxon>
        <taxon>Pseudomonadati</taxon>
        <taxon>Nitrospinota/Tectimicrobiota group</taxon>
        <taxon>Candidatus Tectimicrobiota</taxon>
    </lineage>
</organism>
<accession>A0A938B4N5</accession>
<reference evidence="5" key="1">
    <citation type="submission" date="2019-03" db="EMBL/GenBank/DDBJ databases">
        <title>Lake Tanganyika Metagenome-Assembled Genomes (MAGs).</title>
        <authorList>
            <person name="Tran P."/>
        </authorList>
    </citation>
    <scope>NUCLEOTIDE SEQUENCE</scope>
    <source>
        <strain evidence="5">K_DeepCast_65m_m2_066</strain>
    </source>
</reference>
<evidence type="ECO:0000256" key="1">
    <source>
        <dbReference type="ARBA" id="ARBA00008467"/>
    </source>
</evidence>
<gene>
    <name evidence="5" type="ORF">FJZ47_13660</name>
</gene>
<dbReference type="GO" id="GO:0006633">
    <property type="term" value="P:fatty acid biosynthetic process"/>
    <property type="evidence" value="ECO:0007669"/>
    <property type="project" value="TreeGrafter"/>
</dbReference>
<comment type="caution">
    <text evidence="5">The sequence shown here is derived from an EMBL/GenBank/DDBJ whole genome shotgun (WGS) entry which is preliminary data.</text>
</comment>
<sequence length="413" mass="42721">MTRTPAAQAVITGIGWVGPFGAGDSRLLAEVLQANVSAIQPRAGYATTGLASCLAAEIPSACLPLTEEARRWSRSSQMTVLACRHAVAEAALTETTALTQAGLVVGSQYGDLRSTEAFCLGFLRKGPLGLSPLLFPSTVMNAMAGTTSIALGLQGPMLTVNQDSVAGELAVARALLLLRAGRAATVIVCGVDELFPLLYDTLAQLHVLSPRQQGDEACRPFDQRHNGPVLGEAATALVLESPAHAQARGAPILATISGACWGGSPTRPGHVPSLEVASDRIVTRVLDEAAVPPTAIDMAYLSGYGDPQHDTVELACVARAFGAARPLVTAVTHLTGQSGGLGALRVAAAAVTLQQGISPVLDYLQQPIRTDIRFVTQPVSARPRHILVHGLALGGVQTAILLSPASHVDATAM</sequence>
<dbReference type="InterPro" id="IPR014030">
    <property type="entry name" value="Ketoacyl_synth_N"/>
</dbReference>
<keyword evidence="2 3" id="KW-0808">Transferase</keyword>
<dbReference type="Pfam" id="PF02801">
    <property type="entry name" value="Ketoacyl-synt_C"/>
    <property type="match status" value="1"/>
</dbReference>
<evidence type="ECO:0000259" key="4">
    <source>
        <dbReference type="PROSITE" id="PS52004"/>
    </source>
</evidence>
<dbReference type="PANTHER" id="PTHR11712:SF347">
    <property type="entry name" value="BETA KETOACYL-ACYL CARRIER PROTEIN SYNTHASE"/>
    <property type="match status" value="1"/>
</dbReference>
<comment type="similarity">
    <text evidence="1 3">Belongs to the thiolase-like superfamily. Beta-ketoacyl-ACP synthases family.</text>
</comment>
<evidence type="ECO:0000313" key="6">
    <source>
        <dbReference type="Proteomes" id="UP000712673"/>
    </source>
</evidence>